<dbReference type="Gene3D" id="3.80.10.10">
    <property type="entry name" value="Ribonuclease Inhibitor"/>
    <property type="match status" value="1"/>
</dbReference>
<dbReference type="AlphaFoldDB" id="M2QHB5"/>
<dbReference type="Proteomes" id="UP000016930">
    <property type="component" value="Unassembled WGS sequence"/>
</dbReference>
<dbReference type="HOGENOM" id="CLU_039202_0_0_1"/>
<feature type="compositionally biased region" description="Polar residues" evidence="1">
    <location>
        <begin position="45"/>
        <end position="65"/>
    </location>
</feature>
<evidence type="ECO:0000256" key="1">
    <source>
        <dbReference type="SAM" id="MobiDB-lite"/>
    </source>
</evidence>
<dbReference type="PROSITE" id="PS50181">
    <property type="entry name" value="FBOX"/>
    <property type="match status" value="1"/>
</dbReference>
<dbReference type="InterPro" id="IPR036047">
    <property type="entry name" value="F-box-like_dom_sf"/>
</dbReference>
<evidence type="ECO:0000313" key="3">
    <source>
        <dbReference type="EMBL" id="EMD31425.1"/>
    </source>
</evidence>
<dbReference type="SUPFAM" id="SSF81383">
    <property type="entry name" value="F-box domain"/>
    <property type="match status" value="1"/>
</dbReference>
<reference evidence="3 4" key="1">
    <citation type="journal article" date="2012" name="Proc. Natl. Acad. Sci. U.S.A.">
        <title>Comparative genomics of Ceriporiopsis subvermispora and Phanerochaete chrysosporium provide insight into selective ligninolysis.</title>
        <authorList>
            <person name="Fernandez-Fueyo E."/>
            <person name="Ruiz-Duenas F.J."/>
            <person name="Ferreira P."/>
            <person name="Floudas D."/>
            <person name="Hibbett D.S."/>
            <person name="Canessa P."/>
            <person name="Larrondo L.F."/>
            <person name="James T.Y."/>
            <person name="Seelenfreund D."/>
            <person name="Lobos S."/>
            <person name="Polanco R."/>
            <person name="Tello M."/>
            <person name="Honda Y."/>
            <person name="Watanabe T."/>
            <person name="Watanabe T."/>
            <person name="Ryu J.S."/>
            <person name="Kubicek C.P."/>
            <person name="Schmoll M."/>
            <person name="Gaskell J."/>
            <person name="Hammel K.E."/>
            <person name="St John F.J."/>
            <person name="Vanden Wymelenberg A."/>
            <person name="Sabat G."/>
            <person name="Splinter BonDurant S."/>
            <person name="Syed K."/>
            <person name="Yadav J.S."/>
            <person name="Doddapaneni H."/>
            <person name="Subramanian V."/>
            <person name="Lavin J.L."/>
            <person name="Oguiza J.A."/>
            <person name="Perez G."/>
            <person name="Pisabarro A.G."/>
            <person name="Ramirez L."/>
            <person name="Santoyo F."/>
            <person name="Master E."/>
            <person name="Coutinho P.M."/>
            <person name="Henrissat B."/>
            <person name="Lombard V."/>
            <person name="Magnuson J.K."/>
            <person name="Kuees U."/>
            <person name="Hori C."/>
            <person name="Igarashi K."/>
            <person name="Samejima M."/>
            <person name="Held B.W."/>
            <person name="Barry K.W."/>
            <person name="LaButti K.M."/>
            <person name="Lapidus A."/>
            <person name="Lindquist E.A."/>
            <person name="Lucas S.M."/>
            <person name="Riley R."/>
            <person name="Salamov A.A."/>
            <person name="Hoffmeister D."/>
            <person name="Schwenk D."/>
            <person name="Hadar Y."/>
            <person name="Yarden O."/>
            <person name="de Vries R.P."/>
            <person name="Wiebenga A."/>
            <person name="Stenlid J."/>
            <person name="Eastwood D."/>
            <person name="Grigoriev I.V."/>
            <person name="Berka R.M."/>
            <person name="Blanchette R.A."/>
            <person name="Kersten P."/>
            <person name="Martinez A.T."/>
            <person name="Vicuna R."/>
            <person name="Cullen D."/>
        </authorList>
    </citation>
    <scope>NUCLEOTIDE SEQUENCE [LARGE SCALE GENOMIC DNA]</scope>
    <source>
        <strain evidence="3 4">B</strain>
    </source>
</reference>
<dbReference type="Gene3D" id="1.20.1280.50">
    <property type="match status" value="1"/>
</dbReference>
<gene>
    <name evidence="3" type="ORF">CERSUDRAFT_127434</name>
</gene>
<dbReference type="STRING" id="914234.M2QHB5"/>
<name>M2QHB5_CERS8</name>
<dbReference type="InterPro" id="IPR032675">
    <property type="entry name" value="LRR_dom_sf"/>
</dbReference>
<accession>M2QHB5</accession>
<dbReference type="OrthoDB" id="3181259at2759"/>
<dbReference type="InterPro" id="IPR001810">
    <property type="entry name" value="F-box_dom"/>
</dbReference>
<keyword evidence="4" id="KW-1185">Reference proteome</keyword>
<dbReference type="SUPFAM" id="SSF52047">
    <property type="entry name" value="RNI-like"/>
    <property type="match status" value="1"/>
</dbReference>
<dbReference type="Pfam" id="PF12937">
    <property type="entry name" value="F-box-like"/>
    <property type="match status" value="1"/>
</dbReference>
<sequence length="498" mass="56386">MQFASGKSHRHGSHSGRKVLDALKLRWLPRMNRDSRNNARHDISTCPNGYSPVQQGSTSSQSQRLSRPCPHRRPITRLPDELLVHIFILAAQDDVMAPLTVTHICRYWRYLARQTAALWRRVALDSRLRLWNYYFHLSKACTLDIELRLLSHTPSRTRRRDAMLANMSTVELSMHLATRHIQRWRSLSLQLSANVPYLWNTALVACCVPDKSAHAPALRELRLVHPFNDDTKEFMLFDGHAPHLSRVTLCGIRLIWLPSLFQDLTYLDYTHHGFTKGREAAAELLYMLEVSCRLRELRLVFSMTGGRASLVFDNIAFPSSPVQLPCLTYLKLSTDASDIPSAFIYILEHISLPSLNSLSLCTKCDNDHVSFSRLRHVRRAIPPLPALTRVTAEGPWADTSFLSSLLRELIGVHRLTLASQRLDEGSLRILVQALYARAIAGSPLRVLDVGQCGTFRAREIVDAVERYQEVLRLELILPRGTCQADGAELAGGCVTSTY</sequence>
<organism evidence="3 4">
    <name type="scientific">Ceriporiopsis subvermispora (strain B)</name>
    <name type="common">White-rot fungus</name>
    <name type="synonym">Gelatoporia subvermispora</name>
    <dbReference type="NCBI Taxonomy" id="914234"/>
    <lineage>
        <taxon>Eukaryota</taxon>
        <taxon>Fungi</taxon>
        <taxon>Dikarya</taxon>
        <taxon>Basidiomycota</taxon>
        <taxon>Agaricomycotina</taxon>
        <taxon>Agaricomycetes</taxon>
        <taxon>Polyporales</taxon>
        <taxon>Gelatoporiaceae</taxon>
        <taxon>Gelatoporia</taxon>
    </lineage>
</organism>
<feature type="domain" description="F-box" evidence="2">
    <location>
        <begin position="72"/>
        <end position="122"/>
    </location>
</feature>
<evidence type="ECO:0000313" key="4">
    <source>
        <dbReference type="Proteomes" id="UP000016930"/>
    </source>
</evidence>
<dbReference type="EMBL" id="KB445819">
    <property type="protein sequence ID" value="EMD31425.1"/>
    <property type="molecule type" value="Genomic_DNA"/>
</dbReference>
<protein>
    <recommendedName>
        <fullName evidence="2">F-box domain-containing protein</fullName>
    </recommendedName>
</protein>
<feature type="region of interest" description="Disordered" evidence="1">
    <location>
        <begin position="35"/>
        <end position="73"/>
    </location>
</feature>
<proteinExistence type="predicted"/>
<evidence type="ECO:0000259" key="2">
    <source>
        <dbReference type="PROSITE" id="PS50181"/>
    </source>
</evidence>